<feature type="domain" description="C2H2-type" evidence="12">
    <location>
        <begin position="577"/>
        <end position="604"/>
    </location>
</feature>
<keyword evidence="2" id="KW-0479">Metal-binding</keyword>
<evidence type="ECO:0000256" key="7">
    <source>
        <dbReference type="ARBA" id="ARBA00023242"/>
    </source>
</evidence>
<keyword evidence="14" id="KW-1185">Reference proteome</keyword>
<protein>
    <submittedName>
        <fullName evidence="13">Similar to ZNF235: Zinc finger protein 235 (Homo sapiens)</fullName>
    </submittedName>
</protein>
<feature type="domain" description="C2H2-type" evidence="12">
    <location>
        <begin position="410"/>
        <end position="437"/>
    </location>
</feature>
<feature type="domain" description="C2H2-type" evidence="12">
    <location>
        <begin position="354"/>
        <end position="381"/>
    </location>
</feature>
<dbReference type="InterPro" id="IPR013087">
    <property type="entry name" value="Znf_C2H2_type"/>
</dbReference>
<dbReference type="GO" id="GO:0005634">
    <property type="term" value="C:nucleus"/>
    <property type="evidence" value="ECO:0007669"/>
    <property type="project" value="UniProtKB-SubCell"/>
</dbReference>
<feature type="domain" description="C2H2-type" evidence="12">
    <location>
        <begin position="494"/>
        <end position="521"/>
    </location>
</feature>
<evidence type="ECO:0000313" key="13">
    <source>
        <dbReference type="EMBL" id="CAG5089245.1"/>
    </source>
</evidence>
<feature type="domain" description="C2H2-type" evidence="12">
    <location>
        <begin position="298"/>
        <end position="325"/>
    </location>
</feature>
<dbReference type="EMBL" id="CAJNRD030001119">
    <property type="protein sequence ID" value="CAG5089245.1"/>
    <property type="molecule type" value="Genomic_DNA"/>
</dbReference>
<dbReference type="PROSITE" id="PS50157">
    <property type="entry name" value="ZINC_FINGER_C2H2_2"/>
    <property type="match status" value="11"/>
</dbReference>
<dbReference type="PROSITE" id="PS50137">
    <property type="entry name" value="DS_RBD"/>
    <property type="match status" value="1"/>
</dbReference>
<feature type="domain" description="C2H2-type" evidence="12">
    <location>
        <begin position="549"/>
        <end position="576"/>
    </location>
</feature>
<dbReference type="OrthoDB" id="112668at2759"/>
<feature type="region of interest" description="Disordered" evidence="10">
    <location>
        <begin position="658"/>
        <end position="680"/>
    </location>
</feature>
<dbReference type="CDD" id="cd19867">
    <property type="entry name" value="DSRM_DGCR8_rpt1"/>
    <property type="match status" value="1"/>
</dbReference>
<evidence type="ECO:0000256" key="3">
    <source>
        <dbReference type="ARBA" id="ARBA00022737"/>
    </source>
</evidence>
<evidence type="ECO:0000259" key="12">
    <source>
        <dbReference type="PROSITE" id="PS50157"/>
    </source>
</evidence>
<comment type="caution">
    <text evidence="13">The sequence shown here is derived from an EMBL/GenBank/DDBJ whole genome shotgun (WGS) entry which is preliminary data.</text>
</comment>
<evidence type="ECO:0000256" key="1">
    <source>
        <dbReference type="ARBA" id="ARBA00004123"/>
    </source>
</evidence>
<dbReference type="InterPro" id="IPR036236">
    <property type="entry name" value="Znf_C2H2_sf"/>
</dbReference>
<dbReference type="SMART" id="SM00355">
    <property type="entry name" value="ZnF_C2H2"/>
    <property type="match status" value="12"/>
</dbReference>
<evidence type="ECO:0000256" key="6">
    <source>
        <dbReference type="ARBA" id="ARBA00023125"/>
    </source>
</evidence>
<name>A0A8J2HCU6_COTCN</name>
<dbReference type="FunFam" id="3.30.160.60:FF:000446">
    <property type="entry name" value="Zinc finger protein"/>
    <property type="match status" value="2"/>
</dbReference>
<feature type="domain" description="DRBM" evidence="11">
    <location>
        <begin position="7"/>
        <end position="74"/>
    </location>
</feature>
<accession>A0A8J2HCU6</accession>
<reference evidence="13" key="1">
    <citation type="submission" date="2021-04" db="EMBL/GenBank/DDBJ databases">
        <authorList>
            <person name="Chebbi M.A.C M."/>
        </authorList>
    </citation>
    <scope>NUCLEOTIDE SEQUENCE</scope>
</reference>
<dbReference type="GO" id="GO:0000978">
    <property type="term" value="F:RNA polymerase II cis-regulatory region sequence-specific DNA binding"/>
    <property type="evidence" value="ECO:0007669"/>
    <property type="project" value="TreeGrafter"/>
</dbReference>
<dbReference type="FunFam" id="3.30.160.20:FF:000051">
    <property type="entry name" value="Microprocessor complex subunit DGCR8"/>
    <property type="match status" value="1"/>
</dbReference>
<dbReference type="InterPro" id="IPR014720">
    <property type="entry name" value="dsRBD_dom"/>
</dbReference>
<dbReference type="FunFam" id="3.30.160.20:FF:000021">
    <property type="entry name" value="Microprocessor complex subunit DGCR8"/>
    <property type="match status" value="1"/>
</dbReference>
<dbReference type="Proteomes" id="UP000786811">
    <property type="component" value="Unassembled WGS sequence"/>
</dbReference>
<feature type="domain" description="C2H2-type" evidence="12">
    <location>
        <begin position="438"/>
        <end position="465"/>
    </location>
</feature>
<evidence type="ECO:0000256" key="8">
    <source>
        <dbReference type="PROSITE-ProRule" id="PRU00042"/>
    </source>
</evidence>
<dbReference type="Pfam" id="PF00035">
    <property type="entry name" value="dsrm"/>
    <property type="match status" value="1"/>
</dbReference>
<dbReference type="Gene3D" id="3.30.160.20">
    <property type="match status" value="2"/>
</dbReference>
<evidence type="ECO:0000256" key="4">
    <source>
        <dbReference type="ARBA" id="ARBA00022771"/>
    </source>
</evidence>
<evidence type="ECO:0000256" key="5">
    <source>
        <dbReference type="ARBA" id="ARBA00022833"/>
    </source>
</evidence>
<proteinExistence type="predicted"/>
<feature type="domain" description="C2H2-type" evidence="12">
    <location>
        <begin position="326"/>
        <end position="353"/>
    </location>
</feature>
<keyword evidence="3" id="KW-0677">Repeat</keyword>
<dbReference type="PANTHER" id="PTHR24404">
    <property type="entry name" value="ZINC FINGER PROTEIN"/>
    <property type="match status" value="1"/>
</dbReference>
<keyword evidence="5" id="KW-0862">Zinc</keyword>
<dbReference type="Gene3D" id="3.30.160.590">
    <property type="match status" value="1"/>
</dbReference>
<dbReference type="FunFam" id="3.30.160.60:FF:000110">
    <property type="entry name" value="Zinc finger protein-like"/>
    <property type="match status" value="1"/>
</dbReference>
<feature type="domain" description="C2H2-type" evidence="12">
    <location>
        <begin position="521"/>
        <end position="544"/>
    </location>
</feature>
<dbReference type="FunFam" id="3.30.160.60:FF:002343">
    <property type="entry name" value="Zinc finger protein 33A"/>
    <property type="match status" value="1"/>
</dbReference>
<dbReference type="Pfam" id="PF00096">
    <property type="entry name" value="zf-C2H2"/>
    <property type="match status" value="6"/>
</dbReference>
<evidence type="ECO:0000256" key="2">
    <source>
        <dbReference type="ARBA" id="ARBA00022723"/>
    </source>
</evidence>
<dbReference type="PANTHER" id="PTHR24404:SF114">
    <property type="entry name" value="KLUMPFUSS, ISOFORM B-RELATED"/>
    <property type="match status" value="1"/>
</dbReference>
<evidence type="ECO:0000313" key="14">
    <source>
        <dbReference type="Proteomes" id="UP000786811"/>
    </source>
</evidence>
<gene>
    <name evidence="13" type="ORF">HICCMSTLAB_LOCUS5162</name>
</gene>
<dbReference type="GO" id="GO:0003723">
    <property type="term" value="F:RNA binding"/>
    <property type="evidence" value="ECO:0007669"/>
    <property type="project" value="UniProtKB-UniRule"/>
</dbReference>
<dbReference type="SMART" id="SM00358">
    <property type="entry name" value="DSRM"/>
    <property type="match status" value="1"/>
</dbReference>
<sequence length="697" mass="80745">MNPSGKSFVCILHEYVQHALKKQPTYKFKELENAATPYSAIVCINDMEYGVGFGSSKKQAKADAARKTLEILIPQMRDKILGEMATDSSTNAERIKASRGDTDADLSFFDDISITDPRVAEFCAKTTEPSPHAILVTCLQRNFGLGDVQINYSVNTLKHQQNEFTMKVGKHEAKVVCRNKKEGKQQAAQAILKLLHPSIPSWGSLLRLYGSRSVKSFKEKKQQEQEITLLQGKAAVNQPNHAILNKLRHEMKKLSEQRQAVQPIDEDQLDCQDYPIDIEEVKIESNVSPKNLNEERPFICDSCSMKFLTKGHLKRHMQVHTDEKQFTCDTCSQQFRQKCNLKLHMQKHSKEKPFKCKVCSAKFGYRRSYEYHMLMHEGVRPYECEYCSSTFRTRNLLKNHVLIHKGEKPFACKVCYRTYRNKYYLKIHMRMHTGERPYQCDICPAKFAILSNLSRHMRVHTGEKPFGCELCSARFGQKVALQEHQLIHQDQRPFECDLCTAKFRVKRGLKIHMRTHKKKPFICEVCSQKFSDKAFLDQHMYLRHNTVPYKCNVCNQLFRDILELNTHLLVHRSEPLFVCDTCSAQFYTKEQLSKHQAMHLVEKSYICRVCSATYRIKSEFLEHVMNHQEIDASSESAAVKVLSKRHFYVYNQINVQTKAESDDGDSSDEHEDKDPLEITQQTEAKSVIWVKKDLMAK</sequence>
<dbReference type="SUPFAM" id="SSF57667">
    <property type="entry name" value="beta-beta-alpha zinc fingers"/>
    <property type="match status" value="6"/>
</dbReference>
<dbReference type="AlphaFoldDB" id="A0A8J2HCU6"/>
<dbReference type="SUPFAM" id="SSF54768">
    <property type="entry name" value="dsRNA-binding domain-like"/>
    <property type="match status" value="2"/>
</dbReference>
<dbReference type="GO" id="GO:0003700">
    <property type="term" value="F:DNA-binding transcription factor activity"/>
    <property type="evidence" value="ECO:0007669"/>
    <property type="project" value="TreeGrafter"/>
</dbReference>
<organism evidence="13 14">
    <name type="scientific">Cotesia congregata</name>
    <name type="common">Parasitoid wasp</name>
    <name type="synonym">Apanteles congregatus</name>
    <dbReference type="NCBI Taxonomy" id="51543"/>
    <lineage>
        <taxon>Eukaryota</taxon>
        <taxon>Metazoa</taxon>
        <taxon>Ecdysozoa</taxon>
        <taxon>Arthropoda</taxon>
        <taxon>Hexapoda</taxon>
        <taxon>Insecta</taxon>
        <taxon>Pterygota</taxon>
        <taxon>Neoptera</taxon>
        <taxon>Endopterygota</taxon>
        <taxon>Hymenoptera</taxon>
        <taxon>Apocrita</taxon>
        <taxon>Ichneumonoidea</taxon>
        <taxon>Braconidae</taxon>
        <taxon>Microgastrinae</taxon>
        <taxon>Cotesia</taxon>
    </lineage>
</organism>
<comment type="subcellular location">
    <subcellularLocation>
        <location evidence="1">Nucleus</location>
    </subcellularLocation>
</comment>
<keyword evidence="9" id="KW-0694">RNA-binding</keyword>
<feature type="domain" description="C2H2-type" evidence="12">
    <location>
        <begin position="382"/>
        <end position="409"/>
    </location>
</feature>
<keyword evidence="6" id="KW-0238">DNA-binding</keyword>
<evidence type="ECO:0000259" key="11">
    <source>
        <dbReference type="PROSITE" id="PS50137"/>
    </source>
</evidence>
<feature type="domain" description="C2H2-type" evidence="12">
    <location>
        <begin position="466"/>
        <end position="493"/>
    </location>
</feature>
<dbReference type="InterPro" id="IPR050589">
    <property type="entry name" value="Ikaros_C2H2-ZF"/>
</dbReference>
<dbReference type="FunFam" id="3.30.160.60:FF:001290">
    <property type="entry name" value="Zinc finger 45-like"/>
    <property type="match status" value="1"/>
</dbReference>
<dbReference type="CDD" id="cd19868">
    <property type="entry name" value="DSRM_DGCR8_rpt2"/>
    <property type="match status" value="1"/>
</dbReference>
<dbReference type="GO" id="GO:0006357">
    <property type="term" value="P:regulation of transcription by RNA polymerase II"/>
    <property type="evidence" value="ECO:0007669"/>
    <property type="project" value="TreeGrafter"/>
</dbReference>
<dbReference type="GO" id="GO:0008270">
    <property type="term" value="F:zinc ion binding"/>
    <property type="evidence" value="ECO:0007669"/>
    <property type="project" value="UniProtKB-KW"/>
</dbReference>
<evidence type="ECO:0000256" key="9">
    <source>
        <dbReference type="PROSITE-ProRule" id="PRU00266"/>
    </source>
</evidence>
<dbReference type="PROSITE" id="PS00028">
    <property type="entry name" value="ZINC_FINGER_C2H2_1"/>
    <property type="match status" value="11"/>
</dbReference>
<evidence type="ECO:0000256" key="10">
    <source>
        <dbReference type="SAM" id="MobiDB-lite"/>
    </source>
</evidence>
<dbReference type="Gene3D" id="3.30.160.60">
    <property type="entry name" value="Classic Zinc Finger"/>
    <property type="match status" value="10"/>
</dbReference>
<dbReference type="FunFam" id="3.30.160.60:FF:000624">
    <property type="entry name" value="zinc finger protein 697"/>
    <property type="match status" value="1"/>
</dbReference>
<keyword evidence="7" id="KW-0539">Nucleus</keyword>
<keyword evidence="4 8" id="KW-0863">Zinc-finger</keyword>